<dbReference type="OrthoDB" id="5676627at2"/>
<name>A0A1H7I1S4_9GAMM</name>
<evidence type="ECO:0000313" key="2">
    <source>
        <dbReference type="EMBL" id="SEK56506.1"/>
    </source>
</evidence>
<dbReference type="Proteomes" id="UP000199297">
    <property type="component" value="Unassembled WGS sequence"/>
</dbReference>
<dbReference type="RefSeq" id="WP_085282040.1">
    <property type="nucleotide sequence ID" value="NZ_FOBI01000001.1"/>
</dbReference>
<dbReference type="AlphaFoldDB" id="A0A1H7I1S4"/>
<protein>
    <submittedName>
        <fullName evidence="2">Phosphoribosyl transferase domain-containing protein</fullName>
    </submittedName>
</protein>
<keyword evidence="3" id="KW-1185">Reference proteome</keyword>
<gene>
    <name evidence="2" type="ORF">SAMN05216262_101678</name>
</gene>
<proteinExistence type="predicted"/>
<keyword evidence="2" id="KW-0808">Transferase</keyword>
<dbReference type="EMBL" id="FOBI01000001">
    <property type="protein sequence ID" value="SEK56506.1"/>
    <property type="molecule type" value="Genomic_DNA"/>
</dbReference>
<dbReference type="GO" id="GO:0016740">
    <property type="term" value="F:transferase activity"/>
    <property type="evidence" value="ECO:0007669"/>
    <property type="project" value="UniProtKB-KW"/>
</dbReference>
<dbReference type="Pfam" id="PF00156">
    <property type="entry name" value="Pribosyltran"/>
    <property type="match status" value="1"/>
</dbReference>
<sequence length="251" mass="28162">MGLVVQGSVVKVEHSNKDWLKTTPHGNPTKENIEGLLVYSLFKRLLASRKSRRKYRDKIPGDNCPIIYALKGKDNLTTDITSIKKLRLSYATIVSVFQASEPDGYDLVISMPSAYNISSIIGKRLARTFTAQHSYDFLRKLTIEEAFNLLDRADISVEEHKTLSHRLRKQMNEKGFQGDFSLKGIPVPFRSEFPPLCLNNTGIENLEPKRILLVDDLLATGTTLKTAYNLVESLYPHAVIHGASLISSSTK</sequence>
<dbReference type="InterPro" id="IPR000836">
    <property type="entry name" value="PRTase_dom"/>
</dbReference>
<dbReference type="SUPFAM" id="SSF53271">
    <property type="entry name" value="PRTase-like"/>
    <property type="match status" value="1"/>
</dbReference>
<dbReference type="InterPro" id="IPR029057">
    <property type="entry name" value="PRTase-like"/>
</dbReference>
<evidence type="ECO:0000313" key="3">
    <source>
        <dbReference type="Proteomes" id="UP000199297"/>
    </source>
</evidence>
<dbReference type="Gene3D" id="3.40.50.2020">
    <property type="match status" value="1"/>
</dbReference>
<dbReference type="CDD" id="cd06223">
    <property type="entry name" value="PRTases_typeI"/>
    <property type="match status" value="1"/>
</dbReference>
<evidence type="ECO:0000259" key="1">
    <source>
        <dbReference type="Pfam" id="PF00156"/>
    </source>
</evidence>
<organism evidence="2 3">
    <name type="scientific">Colwellia chukchiensis</name>
    <dbReference type="NCBI Taxonomy" id="641665"/>
    <lineage>
        <taxon>Bacteria</taxon>
        <taxon>Pseudomonadati</taxon>
        <taxon>Pseudomonadota</taxon>
        <taxon>Gammaproteobacteria</taxon>
        <taxon>Alteromonadales</taxon>
        <taxon>Colwelliaceae</taxon>
        <taxon>Colwellia</taxon>
    </lineage>
</organism>
<reference evidence="3" key="1">
    <citation type="submission" date="2016-10" db="EMBL/GenBank/DDBJ databases">
        <authorList>
            <person name="Varghese N."/>
            <person name="Submissions S."/>
        </authorList>
    </citation>
    <scope>NUCLEOTIDE SEQUENCE [LARGE SCALE GENOMIC DNA]</scope>
    <source>
        <strain evidence="3">CGMCC 1.9127</strain>
    </source>
</reference>
<accession>A0A1H7I1S4</accession>
<feature type="domain" description="Phosphoribosyltransferase" evidence="1">
    <location>
        <begin position="201"/>
        <end position="244"/>
    </location>
</feature>